<dbReference type="InterPro" id="IPR000917">
    <property type="entry name" value="Sulfatase_N"/>
</dbReference>
<dbReference type="InterPro" id="IPR050738">
    <property type="entry name" value="Sulfatase"/>
</dbReference>
<reference evidence="5 6" key="1">
    <citation type="submission" date="2019-02" db="EMBL/GenBank/DDBJ databases">
        <title>Deep-cultivation of Planctomycetes and their phenomic and genomic characterization uncovers novel biology.</title>
        <authorList>
            <person name="Wiegand S."/>
            <person name="Jogler M."/>
            <person name="Boedeker C."/>
            <person name="Pinto D."/>
            <person name="Vollmers J."/>
            <person name="Rivas-Marin E."/>
            <person name="Kohn T."/>
            <person name="Peeters S.H."/>
            <person name="Heuer A."/>
            <person name="Rast P."/>
            <person name="Oberbeckmann S."/>
            <person name="Bunk B."/>
            <person name="Jeske O."/>
            <person name="Meyerdierks A."/>
            <person name="Storesund J.E."/>
            <person name="Kallscheuer N."/>
            <person name="Luecker S."/>
            <person name="Lage O.M."/>
            <person name="Pohl T."/>
            <person name="Merkel B.J."/>
            <person name="Hornburger P."/>
            <person name="Mueller R.-W."/>
            <person name="Bruemmer F."/>
            <person name="Labrenz M."/>
            <person name="Spormann A.M."/>
            <person name="Op Den Camp H."/>
            <person name="Overmann J."/>
            <person name="Amann R."/>
            <person name="Jetten M.S.M."/>
            <person name="Mascher T."/>
            <person name="Medema M.H."/>
            <person name="Devos D.P."/>
            <person name="Kaster A.-K."/>
            <person name="Ovreas L."/>
            <person name="Rohde M."/>
            <person name="Galperin M.Y."/>
            <person name="Jogler C."/>
        </authorList>
    </citation>
    <scope>NUCLEOTIDE SEQUENCE [LARGE SCALE GENOMIC DNA]</scope>
    <source>
        <strain evidence="5 6">Pla144</strain>
    </source>
</reference>
<evidence type="ECO:0000259" key="4">
    <source>
        <dbReference type="Pfam" id="PF00884"/>
    </source>
</evidence>
<feature type="signal peptide" evidence="3">
    <location>
        <begin position="1"/>
        <end position="19"/>
    </location>
</feature>
<keyword evidence="6" id="KW-1185">Reference proteome</keyword>
<dbReference type="Proteomes" id="UP000318437">
    <property type="component" value="Unassembled WGS sequence"/>
</dbReference>
<comment type="caution">
    <text evidence="5">The sequence shown here is derived from an EMBL/GenBank/DDBJ whole genome shotgun (WGS) entry which is preliminary data.</text>
</comment>
<dbReference type="AlphaFoldDB" id="A0A5C6CHK5"/>
<organism evidence="5 6">
    <name type="scientific">Bythopirellula polymerisocia</name>
    <dbReference type="NCBI Taxonomy" id="2528003"/>
    <lineage>
        <taxon>Bacteria</taxon>
        <taxon>Pseudomonadati</taxon>
        <taxon>Planctomycetota</taxon>
        <taxon>Planctomycetia</taxon>
        <taxon>Pirellulales</taxon>
        <taxon>Lacipirellulaceae</taxon>
        <taxon>Bythopirellula</taxon>
    </lineage>
</organism>
<evidence type="ECO:0000313" key="6">
    <source>
        <dbReference type="Proteomes" id="UP000318437"/>
    </source>
</evidence>
<feature type="domain" description="Sulfatase N-terminal" evidence="4">
    <location>
        <begin position="22"/>
        <end position="315"/>
    </location>
</feature>
<dbReference type="OrthoDB" id="9762324at2"/>
<sequence length="494" mass="55472" precursor="true">MRNLFFFFLALLATNAATGAERNILLIIADDHGCDAGCYGNSVVNTPSIDALALDGTLFTHSFCTTASCSASRSVILTGMHNHANGQYGHAHDYHKFSTWVNAASLPVYLKYAGYRTARCGKFHVDPESVYGFEKIIPGGGRNDEEMADNCAGFISQPDERPFFLYFCFSDPHRGGGVDHSKPHSPNQFGNETASVADVRNEYSPEKIVVPGFLPDTPACREELAEYYQAVTRFDAAIGRLLQHLKDAGVYDRTLVIYMSDHGIAMPGAKTTLYEGGMHSPLVVRNPYAKTRGIENNAMISWVDITPTMLDFAGILDANTTKVEQGVVAKLEQKAQQSDGLKKDYASPGTLHGRSFLSILEKTDPAGWDEVFASHTFHEIQMYYPMRAVRERKYKLIWNIACGLPFPFASDLWAASTWQEQFKQGPEAPYGPWTVDSYIHRPAFELFDIQADPHESKNLADDHRYADTLERMKVKLKEYQRRTNDPWILKWQYE</sequence>
<dbReference type="EC" id="3.1.6.1" evidence="5"/>
<proteinExistence type="inferred from homology"/>
<evidence type="ECO:0000256" key="2">
    <source>
        <dbReference type="ARBA" id="ARBA00022801"/>
    </source>
</evidence>
<feature type="chain" id="PRO_5022877768" evidence="3">
    <location>
        <begin position="20"/>
        <end position="494"/>
    </location>
</feature>
<accession>A0A5C6CHK5</accession>
<evidence type="ECO:0000256" key="3">
    <source>
        <dbReference type="SAM" id="SignalP"/>
    </source>
</evidence>
<dbReference type="EMBL" id="SJPS01000006">
    <property type="protein sequence ID" value="TWU23682.1"/>
    <property type="molecule type" value="Genomic_DNA"/>
</dbReference>
<evidence type="ECO:0000313" key="5">
    <source>
        <dbReference type="EMBL" id="TWU23682.1"/>
    </source>
</evidence>
<name>A0A5C6CHK5_9BACT</name>
<dbReference type="InterPro" id="IPR017850">
    <property type="entry name" value="Alkaline_phosphatase_core_sf"/>
</dbReference>
<dbReference type="Pfam" id="PF00884">
    <property type="entry name" value="Sulfatase"/>
    <property type="match status" value="1"/>
</dbReference>
<dbReference type="GO" id="GO:0004065">
    <property type="term" value="F:arylsulfatase activity"/>
    <property type="evidence" value="ECO:0007669"/>
    <property type="project" value="UniProtKB-EC"/>
</dbReference>
<dbReference type="Gene3D" id="3.40.720.10">
    <property type="entry name" value="Alkaline Phosphatase, subunit A"/>
    <property type="match status" value="1"/>
</dbReference>
<dbReference type="CDD" id="cd16027">
    <property type="entry name" value="SGSH"/>
    <property type="match status" value="1"/>
</dbReference>
<gene>
    <name evidence="5" type="ORF">Pla144_38570</name>
</gene>
<keyword evidence="3" id="KW-0732">Signal</keyword>
<dbReference type="SUPFAM" id="SSF53649">
    <property type="entry name" value="Alkaline phosphatase-like"/>
    <property type="match status" value="1"/>
</dbReference>
<keyword evidence="2 5" id="KW-0378">Hydrolase</keyword>
<dbReference type="RefSeq" id="WP_146452170.1">
    <property type="nucleotide sequence ID" value="NZ_SJPS01000006.1"/>
</dbReference>
<protein>
    <submittedName>
        <fullName evidence="5">Arylsulfatase</fullName>
        <ecNumber evidence="5">3.1.6.1</ecNumber>
    </submittedName>
</protein>
<dbReference type="PANTHER" id="PTHR42693:SF53">
    <property type="entry name" value="ENDO-4-O-SULFATASE"/>
    <property type="match status" value="1"/>
</dbReference>
<comment type="similarity">
    <text evidence="1">Belongs to the sulfatase family.</text>
</comment>
<evidence type="ECO:0000256" key="1">
    <source>
        <dbReference type="ARBA" id="ARBA00008779"/>
    </source>
</evidence>
<dbReference type="PANTHER" id="PTHR42693">
    <property type="entry name" value="ARYLSULFATASE FAMILY MEMBER"/>
    <property type="match status" value="1"/>
</dbReference>